<gene>
    <name evidence="1" type="ORF">M440DRAFT_1194339</name>
</gene>
<evidence type="ECO:0000313" key="1">
    <source>
        <dbReference type="EMBL" id="PTB78475.1"/>
    </source>
</evidence>
<dbReference type="AlphaFoldDB" id="A0A2T4CA97"/>
<protein>
    <submittedName>
        <fullName evidence="1">Uncharacterized protein</fullName>
    </submittedName>
</protein>
<sequence length="194" mass="21871">MKQWEQKHENVLASGMQRCCVARPFPWMLVTVHRGGLPCSISCLIQFSSAPAAPHATKSCMFCWYVTSTPLGTITTRLYRFGLSPSRGGCFQRTGLGIRFLYSSLRLVDSTYLYNRAGGPVAALEPAKRCKLVSNVHITARSRKRSRQRKDRECVRARYRSRLRATQVRSVRMDSHEVHANRLVSKHIVCGGGV</sequence>
<organism evidence="1 2">
    <name type="scientific">Trichoderma longibrachiatum ATCC 18648</name>
    <dbReference type="NCBI Taxonomy" id="983965"/>
    <lineage>
        <taxon>Eukaryota</taxon>
        <taxon>Fungi</taxon>
        <taxon>Dikarya</taxon>
        <taxon>Ascomycota</taxon>
        <taxon>Pezizomycotina</taxon>
        <taxon>Sordariomycetes</taxon>
        <taxon>Hypocreomycetidae</taxon>
        <taxon>Hypocreales</taxon>
        <taxon>Hypocreaceae</taxon>
        <taxon>Trichoderma</taxon>
    </lineage>
</organism>
<reference evidence="1 2" key="1">
    <citation type="submission" date="2016-07" db="EMBL/GenBank/DDBJ databases">
        <title>Multiple horizontal gene transfer events from other fungi enriched the ability of initially mycotrophic Trichoderma (Ascomycota) to feed on dead plant biomass.</title>
        <authorList>
            <consortium name="DOE Joint Genome Institute"/>
            <person name="Aerts A."/>
            <person name="Atanasova L."/>
            <person name="Chenthamara K."/>
            <person name="Zhang J."/>
            <person name="Grujic M."/>
            <person name="Henrissat B."/>
            <person name="Kuo A."/>
            <person name="Salamov A."/>
            <person name="Lipzen A."/>
            <person name="Labutti K."/>
            <person name="Barry K."/>
            <person name="Miao Y."/>
            <person name="Rahimi M.J."/>
            <person name="Shen Q."/>
            <person name="Grigoriev I.V."/>
            <person name="Kubicek C.P."/>
            <person name="Druzhinina I.S."/>
        </authorList>
    </citation>
    <scope>NUCLEOTIDE SEQUENCE [LARGE SCALE GENOMIC DNA]</scope>
    <source>
        <strain evidence="1 2">ATCC 18648</strain>
    </source>
</reference>
<dbReference type="EMBL" id="KZ679129">
    <property type="protein sequence ID" value="PTB78475.1"/>
    <property type="molecule type" value="Genomic_DNA"/>
</dbReference>
<keyword evidence="2" id="KW-1185">Reference proteome</keyword>
<accession>A0A2T4CA97</accession>
<evidence type="ECO:0000313" key="2">
    <source>
        <dbReference type="Proteomes" id="UP000240760"/>
    </source>
</evidence>
<dbReference type="Proteomes" id="UP000240760">
    <property type="component" value="Unassembled WGS sequence"/>
</dbReference>
<name>A0A2T4CA97_TRILO</name>
<proteinExistence type="predicted"/>